<keyword evidence="4" id="KW-1185">Reference proteome</keyword>
<keyword evidence="2" id="KW-0732">Signal</keyword>
<evidence type="ECO:0008006" key="5">
    <source>
        <dbReference type="Google" id="ProtNLM"/>
    </source>
</evidence>
<protein>
    <recommendedName>
        <fullName evidence="5">Secreted protein</fullName>
    </recommendedName>
</protein>
<feature type="region of interest" description="Disordered" evidence="1">
    <location>
        <begin position="23"/>
        <end position="48"/>
    </location>
</feature>
<name>A0A8B9PRW0_APTOW</name>
<reference evidence="3" key="1">
    <citation type="submission" date="2025-08" db="UniProtKB">
        <authorList>
            <consortium name="Ensembl"/>
        </authorList>
    </citation>
    <scope>IDENTIFICATION</scope>
</reference>
<proteinExistence type="predicted"/>
<evidence type="ECO:0000256" key="2">
    <source>
        <dbReference type="SAM" id="SignalP"/>
    </source>
</evidence>
<evidence type="ECO:0000313" key="3">
    <source>
        <dbReference type="Ensembl" id="ENSAOWP00000016181.1"/>
    </source>
</evidence>
<reference evidence="3" key="2">
    <citation type="submission" date="2025-09" db="UniProtKB">
        <authorList>
            <consortium name="Ensembl"/>
        </authorList>
    </citation>
    <scope>IDENTIFICATION</scope>
</reference>
<dbReference type="Ensembl" id="ENSAOWT00000018365.1">
    <property type="protein sequence ID" value="ENSAOWP00000016181.1"/>
    <property type="gene ID" value="ENSAOWG00000011031.1"/>
</dbReference>
<feature type="chain" id="PRO_5034313497" description="Secreted protein" evidence="2">
    <location>
        <begin position="22"/>
        <end position="166"/>
    </location>
</feature>
<dbReference type="AlphaFoldDB" id="A0A8B9PRW0"/>
<evidence type="ECO:0000256" key="1">
    <source>
        <dbReference type="SAM" id="MobiDB-lite"/>
    </source>
</evidence>
<sequence length="166" mass="18491">MNGLVLCHTVVLLVDHGCGDGAHEDHNPDDQAKDLGHFGAPQMPPAERVDNGNVAVQVDAHEEEAATIHVYLEDRSRDLAQKVIKGPVVVGIVVESQWQRKCEDEVTHGQVEHVDHHHRLQAQVVHEDPEGHHIEHQTHNEDQDVARQKEVVAEVVILARLRHIGS</sequence>
<accession>A0A8B9PRW0</accession>
<evidence type="ECO:0000313" key="4">
    <source>
        <dbReference type="Proteomes" id="UP000694424"/>
    </source>
</evidence>
<organism evidence="3 4">
    <name type="scientific">Apteryx owenii</name>
    <name type="common">Little spotted kiwi</name>
    <dbReference type="NCBI Taxonomy" id="8824"/>
    <lineage>
        <taxon>Eukaryota</taxon>
        <taxon>Metazoa</taxon>
        <taxon>Chordata</taxon>
        <taxon>Craniata</taxon>
        <taxon>Vertebrata</taxon>
        <taxon>Euteleostomi</taxon>
        <taxon>Archelosauria</taxon>
        <taxon>Archosauria</taxon>
        <taxon>Dinosauria</taxon>
        <taxon>Saurischia</taxon>
        <taxon>Theropoda</taxon>
        <taxon>Coelurosauria</taxon>
        <taxon>Aves</taxon>
        <taxon>Palaeognathae</taxon>
        <taxon>Apterygiformes</taxon>
        <taxon>Apterygidae</taxon>
        <taxon>Apteryx</taxon>
    </lineage>
</organism>
<feature type="compositionally biased region" description="Basic and acidic residues" evidence="1">
    <location>
        <begin position="23"/>
        <end position="36"/>
    </location>
</feature>
<dbReference type="Proteomes" id="UP000694424">
    <property type="component" value="Unplaced"/>
</dbReference>
<feature type="signal peptide" evidence="2">
    <location>
        <begin position="1"/>
        <end position="21"/>
    </location>
</feature>